<evidence type="ECO:0000313" key="6">
    <source>
        <dbReference type="EMBL" id="HAE0562380.1"/>
    </source>
</evidence>
<dbReference type="EMBL" id="DAAQPP010000033">
    <property type="protein sequence ID" value="HAE0337072.1"/>
    <property type="molecule type" value="Genomic_DNA"/>
</dbReference>
<protein>
    <submittedName>
        <fullName evidence="2">Uncharacterized protein</fullName>
    </submittedName>
</protein>
<proteinExistence type="predicted"/>
<name>A0A724L964_SALEN</name>
<dbReference type="AlphaFoldDB" id="A0A724L964"/>
<dbReference type="EMBL" id="DAAQRJ010000024">
    <property type="protein sequence ID" value="HAE0548645.1"/>
    <property type="molecule type" value="Genomic_DNA"/>
</dbReference>
<sequence length="62" mass="6744">MKKFLISFSWQGRSSGGFGNIEATPANGEKFTTDELQAIEDSCGDESKSKVIILNIMEVASE</sequence>
<comment type="caution">
    <text evidence="2">The sequence shown here is derived from an EMBL/GenBank/DDBJ whole genome shotgun (WGS) entry which is preliminary data.</text>
</comment>
<accession>A0A724L964</accession>
<evidence type="ECO:0000313" key="1">
    <source>
        <dbReference type="EMBL" id="HAE0051494.1"/>
    </source>
</evidence>
<evidence type="ECO:0000313" key="7">
    <source>
        <dbReference type="EMBL" id="HAE1138435.1"/>
    </source>
</evidence>
<evidence type="ECO:0000313" key="3">
    <source>
        <dbReference type="EMBL" id="HAE0337072.1"/>
    </source>
</evidence>
<reference evidence="2" key="2">
    <citation type="submission" date="2019-01" db="EMBL/GenBank/DDBJ databases">
        <authorList>
            <consortium name="NCBI Pathogen Detection Project"/>
        </authorList>
    </citation>
    <scope>NUCLEOTIDE SEQUENCE</scope>
    <source>
        <strain evidence="4">ILBSalm5409884</strain>
        <strain evidence="7">ILBSalm5409885</strain>
        <strain evidence="2">ILBSalm5409886</strain>
        <strain evidence="1">ILBSalm5409887</strain>
        <strain evidence="3">ILBSalm5409923</strain>
        <strain evidence="5">ILBSalm5409927</strain>
        <strain evidence="6">ILBSalm5409961</strain>
    </source>
</reference>
<evidence type="ECO:0000313" key="5">
    <source>
        <dbReference type="EMBL" id="HAE0548645.1"/>
    </source>
</evidence>
<reference evidence="2" key="1">
    <citation type="journal article" date="2018" name="Genome Biol.">
        <title>SKESA: strategic k-mer extension for scrupulous assemblies.</title>
        <authorList>
            <person name="Souvorov A."/>
            <person name="Agarwala R."/>
            <person name="Lipman D.J."/>
        </authorList>
    </citation>
    <scope>NUCLEOTIDE SEQUENCE</scope>
    <source>
        <strain evidence="4">ILBSalm5409884</strain>
        <strain evidence="7">ILBSalm5409885</strain>
        <strain evidence="2">ILBSalm5409886</strain>
        <strain evidence="1">ILBSalm5409887</strain>
        <strain evidence="3">ILBSalm5409923</strain>
        <strain evidence="5">ILBSalm5409927</strain>
        <strain evidence="6">ILBSalm5409961</strain>
    </source>
</reference>
<evidence type="ECO:0000313" key="2">
    <source>
        <dbReference type="EMBL" id="HAE0240375.1"/>
    </source>
</evidence>
<dbReference type="EMBL" id="DAAQOU010000024">
    <property type="protein sequence ID" value="HAE0240375.1"/>
    <property type="molecule type" value="Genomic_DNA"/>
</dbReference>
<gene>
    <name evidence="2" type="ORF">G2210_23175</name>
    <name evidence="1" type="ORF">G2222_23040</name>
    <name evidence="7" type="ORF">G2242_22490</name>
    <name evidence="4" type="ORF">G2301_23270</name>
    <name evidence="3" type="ORF">G2706_22675</name>
    <name evidence="5" type="ORF">G2716_22800</name>
    <name evidence="6" type="ORF">G2717_22940</name>
</gene>
<dbReference type="EMBL" id="DAAQPY010000024">
    <property type="protein sequence ID" value="HAE0387609.1"/>
    <property type="molecule type" value="Genomic_DNA"/>
</dbReference>
<evidence type="ECO:0000313" key="4">
    <source>
        <dbReference type="EMBL" id="HAE0387609.1"/>
    </source>
</evidence>
<dbReference type="EMBL" id="DAAQRK010000024">
    <property type="protein sequence ID" value="HAE0562380.1"/>
    <property type="molecule type" value="Genomic_DNA"/>
</dbReference>
<organism evidence="2">
    <name type="scientific">Salmonella enteritidis</name>
    <dbReference type="NCBI Taxonomy" id="149539"/>
    <lineage>
        <taxon>Bacteria</taxon>
        <taxon>Pseudomonadati</taxon>
        <taxon>Pseudomonadota</taxon>
        <taxon>Gammaproteobacteria</taxon>
        <taxon>Enterobacterales</taxon>
        <taxon>Enterobacteriaceae</taxon>
        <taxon>Salmonella</taxon>
    </lineage>
</organism>
<dbReference type="EMBL" id="DAAQNE010000028">
    <property type="protein sequence ID" value="HAE0051494.1"/>
    <property type="molecule type" value="Genomic_DNA"/>
</dbReference>
<dbReference type="EMBL" id="DAAQWH010000028">
    <property type="protein sequence ID" value="HAE1138435.1"/>
    <property type="molecule type" value="Genomic_DNA"/>
</dbReference>